<evidence type="ECO:0000313" key="2">
    <source>
        <dbReference type="Proteomes" id="UP000827626"/>
    </source>
</evidence>
<keyword evidence="2" id="KW-1185">Reference proteome</keyword>
<accession>A0AAE7W9P3</accession>
<dbReference type="GO" id="GO:0016787">
    <property type="term" value="F:hydrolase activity"/>
    <property type="evidence" value="ECO:0007669"/>
    <property type="project" value="UniProtKB-KW"/>
</dbReference>
<evidence type="ECO:0000313" key="1">
    <source>
        <dbReference type="EMBL" id="QYA57485.1"/>
    </source>
</evidence>
<organism evidence="1 2">
    <name type="scientific">Hafnia phage vB_HpaM_SarahDanielle</name>
    <dbReference type="NCBI Taxonomy" id="2836113"/>
    <lineage>
        <taxon>Viruses</taxon>
        <taxon>Duplodnaviria</taxon>
        <taxon>Heunggongvirae</taxon>
        <taxon>Uroviricota</taxon>
        <taxon>Caudoviricetes</taxon>
        <taxon>Andersonviridae</taxon>
        <taxon>Andersonviridae incertae sedis</taxon>
        <taxon>Daniellevirus</taxon>
        <taxon>Daniellevirus danielle</taxon>
    </lineage>
</organism>
<keyword evidence="1" id="KW-0378">Hydrolase</keyword>
<reference evidence="1" key="1">
    <citation type="submission" date="2021-03" db="EMBL/GenBank/DDBJ databases">
        <authorList>
            <person name="Thompson D.W."/>
            <person name="Brown H.M.F."/>
            <person name="Thompson S.D."/>
            <person name="Grose J.H."/>
        </authorList>
    </citation>
    <scope>NUCLEOTIDE SEQUENCE</scope>
</reference>
<protein>
    <submittedName>
        <fullName evidence="1">CocE/NonD family hydrolase</fullName>
    </submittedName>
</protein>
<dbReference type="EMBL" id="MW749010">
    <property type="protein sequence ID" value="QYA57485.1"/>
    <property type="molecule type" value="Genomic_DNA"/>
</dbReference>
<name>A0AAE7W9P3_9CAUD</name>
<dbReference type="Proteomes" id="UP000827626">
    <property type="component" value="Segment"/>
</dbReference>
<sequence>MSSTVYKWMLDDVEEGKLEGVTELIEDESGWGMDMVYNGWKKMCLRIAEDHGRQPILEHDYNVSPTDGRPNTQHTMKVLGSDIIIGTLEVFYK</sequence>
<proteinExistence type="predicted"/>
<gene>
    <name evidence="1" type="ORF">SARAHDANIELLE_57</name>
</gene>